<keyword evidence="8" id="KW-0414">Isoprene biosynthesis</keyword>
<dbReference type="Proteomes" id="UP000824089">
    <property type="component" value="Unassembled WGS sequence"/>
</dbReference>
<dbReference type="GO" id="GO:0004337">
    <property type="term" value="F:(2E,6E)-farnesyl diphosphate synthase activity"/>
    <property type="evidence" value="ECO:0007669"/>
    <property type="project" value="UniProtKB-EC"/>
</dbReference>
<dbReference type="PROSITE" id="PS00723">
    <property type="entry name" value="POLYPRENYL_SYNTHASE_1"/>
    <property type="match status" value="1"/>
</dbReference>
<evidence type="ECO:0000256" key="7">
    <source>
        <dbReference type="ARBA" id="ARBA00022842"/>
    </source>
</evidence>
<evidence type="ECO:0000256" key="10">
    <source>
        <dbReference type="ARBA" id="ARBA00032873"/>
    </source>
</evidence>
<feature type="non-terminal residue" evidence="13">
    <location>
        <position position="266"/>
    </location>
</feature>
<dbReference type="GO" id="GO:0005737">
    <property type="term" value="C:cytoplasm"/>
    <property type="evidence" value="ECO:0007669"/>
    <property type="project" value="UniProtKB-ARBA"/>
</dbReference>
<evidence type="ECO:0000256" key="9">
    <source>
        <dbReference type="ARBA" id="ARBA00032380"/>
    </source>
</evidence>
<evidence type="ECO:0000256" key="4">
    <source>
        <dbReference type="ARBA" id="ARBA00015100"/>
    </source>
</evidence>
<gene>
    <name evidence="13" type="ORF">IAD50_01635</name>
</gene>
<evidence type="ECO:0000313" key="14">
    <source>
        <dbReference type="Proteomes" id="UP000824089"/>
    </source>
</evidence>
<dbReference type="SFLD" id="SFLDG01017">
    <property type="entry name" value="Polyprenyl_Transferase_Like"/>
    <property type="match status" value="1"/>
</dbReference>
<dbReference type="NCBIfam" id="NF045485">
    <property type="entry name" value="FPPsyn"/>
    <property type="match status" value="1"/>
</dbReference>
<dbReference type="InterPro" id="IPR053378">
    <property type="entry name" value="Prenyl_diphosphate_synthase"/>
</dbReference>
<organism evidence="13 14">
    <name type="scientific">Candidatus Egerieisoma faecipullorum</name>
    <dbReference type="NCBI Taxonomy" id="2840963"/>
    <lineage>
        <taxon>Bacteria</taxon>
        <taxon>Bacillati</taxon>
        <taxon>Bacillota</taxon>
        <taxon>Clostridia</taxon>
        <taxon>Eubacteriales</taxon>
        <taxon>Clostridiaceae</taxon>
        <taxon>Clostridiaceae incertae sedis</taxon>
        <taxon>Candidatus Egerieisoma</taxon>
    </lineage>
</organism>
<comment type="cofactor">
    <cofactor evidence="1">
        <name>Mg(2+)</name>
        <dbReference type="ChEBI" id="CHEBI:18420"/>
    </cofactor>
</comment>
<dbReference type="InterPro" id="IPR008949">
    <property type="entry name" value="Isoprenoid_synthase_dom_sf"/>
</dbReference>
<dbReference type="AlphaFoldDB" id="A0A9D1I765"/>
<comment type="catalytic activity">
    <reaction evidence="11">
        <text>isopentenyl diphosphate + (2E)-geranyl diphosphate = (2E,6E)-farnesyl diphosphate + diphosphate</text>
        <dbReference type="Rhea" id="RHEA:19361"/>
        <dbReference type="ChEBI" id="CHEBI:33019"/>
        <dbReference type="ChEBI" id="CHEBI:58057"/>
        <dbReference type="ChEBI" id="CHEBI:128769"/>
        <dbReference type="ChEBI" id="CHEBI:175763"/>
        <dbReference type="EC" id="2.5.1.10"/>
    </reaction>
</comment>
<dbReference type="FunFam" id="1.10.600.10:FF:000001">
    <property type="entry name" value="Geranylgeranyl diphosphate synthase"/>
    <property type="match status" value="1"/>
</dbReference>
<reference evidence="13" key="2">
    <citation type="journal article" date="2021" name="PeerJ">
        <title>Extensive microbial diversity within the chicken gut microbiome revealed by metagenomics and culture.</title>
        <authorList>
            <person name="Gilroy R."/>
            <person name="Ravi A."/>
            <person name="Getino M."/>
            <person name="Pursley I."/>
            <person name="Horton D.L."/>
            <person name="Alikhan N.F."/>
            <person name="Baker D."/>
            <person name="Gharbi K."/>
            <person name="Hall N."/>
            <person name="Watson M."/>
            <person name="Adriaenssens E.M."/>
            <person name="Foster-Nyarko E."/>
            <person name="Jarju S."/>
            <person name="Secka A."/>
            <person name="Antonio M."/>
            <person name="Oren A."/>
            <person name="Chaudhuri R.R."/>
            <person name="La Ragione R."/>
            <person name="Hildebrand F."/>
            <person name="Pallen M.J."/>
        </authorList>
    </citation>
    <scope>NUCLEOTIDE SEQUENCE</scope>
    <source>
        <strain evidence="13">CHK195-4489</strain>
    </source>
</reference>
<dbReference type="EC" id="2.5.1.10" evidence="3"/>
<evidence type="ECO:0000256" key="2">
    <source>
        <dbReference type="ARBA" id="ARBA00006706"/>
    </source>
</evidence>
<dbReference type="InterPro" id="IPR033749">
    <property type="entry name" value="Polyprenyl_synt_CS"/>
</dbReference>
<dbReference type="PANTHER" id="PTHR43281:SF1">
    <property type="entry name" value="FARNESYL DIPHOSPHATE SYNTHASE"/>
    <property type="match status" value="1"/>
</dbReference>
<dbReference type="SUPFAM" id="SSF48576">
    <property type="entry name" value="Terpenoid synthases"/>
    <property type="match status" value="1"/>
</dbReference>
<keyword evidence="5 12" id="KW-0808">Transferase</keyword>
<dbReference type="GO" id="GO:0046872">
    <property type="term" value="F:metal ion binding"/>
    <property type="evidence" value="ECO:0007669"/>
    <property type="project" value="UniProtKB-KW"/>
</dbReference>
<evidence type="ECO:0000256" key="12">
    <source>
        <dbReference type="RuleBase" id="RU004466"/>
    </source>
</evidence>
<sequence>MNNRFSDVLHQKADLINAYLDSKVSQKDNLQGIVYEAMRYSLLAGGKRIRPVLALAAGQVLGEQEARILPFACAIEMIHTYSLIHDDLPAMDDDDYRRGRYSCHKKFGEATAILAGDALLTMAFEIAAEGALALEDPKRGLRAIRHIALSAGTEGMIGGQIVDLDAETRAISESELRYLCERKTGALLRAPVLAAAAVAGAEETRSAALLLEYADTIGLAFQIKDDILDVEGDISVLGKATGSDAKDGKTTFVTLYGIQRSKTLLE</sequence>
<protein>
    <recommendedName>
        <fullName evidence="4">Farnesyl diphosphate synthase</fullName>
        <ecNumber evidence="3">2.5.1.10</ecNumber>
    </recommendedName>
    <alternativeName>
        <fullName evidence="10">(2E,6E)-farnesyl diphosphate synthase</fullName>
    </alternativeName>
    <alternativeName>
        <fullName evidence="9">Geranyltranstransferase</fullName>
    </alternativeName>
</protein>
<dbReference type="PANTHER" id="PTHR43281">
    <property type="entry name" value="FARNESYL DIPHOSPHATE SYNTHASE"/>
    <property type="match status" value="1"/>
</dbReference>
<evidence type="ECO:0000256" key="1">
    <source>
        <dbReference type="ARBA" id="ARBA00001946"/>
    </source>
</evidence>
<reference evidence="13" key="1">
    <citation type="submission" date="2020-10" db="EMBL/GenBank/DDBJ databases">
        <authorList>
            <person name="Gilroy R."/>
        </authorList>
    </citation>
    <scope>NUCLEOTIDE SEQUENCE</scope>
    <source>
        <strain evidence="13">CHK195-4489</strain>
    </source>
</reference>
<dbReference type="Pfam" id="PF00348">
    <property type="entry name" value="polyprenyl_synt"/>
    <property type="match status" value="1"/>
</dbReference>
<dbReference type="PROSITE" id="PS00444">
    <property type="entry name" value="POLYPRENYL_SYNTHASE_2"/>
    <property type="match status" value="1"/>
</dbReference>
<dbReference type="Gene3D" id="1.10.600.10">
    <property type="entry name" value="Farnesyl Diphosphate Synthase"/>
    <property type="match status" value="1"/>
</dbReference>
<evidence type="ECO:0000313" key="13">
    <source>
        <dbReference type="EMBL" id="HIU28977.1"/>
    </source>
</evidence>
<dbReference type="SFLD" id="SFLDS00005">
    <property type="entry name" value="Isoprenoid_Synthase_Type_I"/>
    <property type="match status" value="1"/>
</dbReference>
<evidence type="ECO:0000256" key="6">
    <source>
        <dbReference type="ARBA" id="ARBA00022723"/>
    </source>
</evidence>
<evidence type="ECO:0000256" key="5">
    <source>
        <dbReference type="ARBA" id="ARBA00022679"/>
    </source>
</evidence>
<evidence type="ECO:0000256" key="3">
    <source>
        <dbReference type="ARBA" id="ARBA00012439"/>
    </source>
</evidence>
<dbReference type="GO" id="GO:0016114">
    <property type="term" value="P:terpenoid biosynthetic process"/>
    <property type="evidence" value="ECO:0007669"/>
    <property type="project" value="UniProtKB-ARBA"/>
</dbReference>
<name>A0A9D1I765_9CLOT</name>
<keyword evidence="7" id="KW-0460">Magnesium</keyword>
<comment type="similarity">
    <text evidence="2 12">Belongs to the FPP/GGPP synthase family.</text>
</comment>
<evidence type="ECO:0000256" key="8">
    <source>
        <dbReference type="ARBA" id="ARBA00023229"/>
    </source>
</evidence>
<proteinExistence type="inferred from homology"/>
<dbReference type="EMBL" id="DVMM01000033">
    <property type="protein sequence ID" value="HIU28977.1"/>
    <property type="molecule type" value="Genomic_DNA"/>
</dbReference>
<accession>A0A9D1I765</accession>
<keyword evidence="6" id="KW-0479">Metal-binding</keyword>
<evidence type="ECO:0000256" key="11">
    <source>
        <dbReference type="ARBA" id="ARBA00049399"/>
    </source>
</evidence>
<dbReference type="CDD" id="cd00685">
    <property type="entry name" value="Trans_IPPS_HT"/>
    <property type="match status" value="1"/>
</dbReference>
<comment type="caution">
    <text evidence="13">The sequence shown here is derived from an EMBL/GenBank/DDBJ whole genome shotgun (WGS) entry which is preliminary data.</text>
</comment>
<dbReference type="InterPro" id="IPR000092">
    <property type="entry name" value="Polyprenyl_synt"/>
</dbReference>